<evidence type="ECO:0000313" key="4">
    <source>
        <dbReference type="EMBL" id="KKF94319.1"/>
    </source>
</evidence>
<dbReference type="PANTHER" id="PTHR24171">
    <property type="entry name" value="ANKYRIN REPEAT DOMAIN-CONTAINING PROTEIN 39-RELATED"/>
    <property type="match status" value="1"/>
</dbReference>
<dbReference type="Gene3D" id="1.25.40.20">
    <property type="entry name" value="Ankyrin repeat-containing domain"/>
    <property type="match status" value="1"/>
</dbReference>
<protein>
    <submittedName>
        <fullName evidence="4">Ankyrin repeat-containing protein YAR1</fullName>
    </submittedName>
</protein>
<evidence type="ECO:0000313" key="5">
    <source>
        <dbReference type="Proteomes" id="UP000034841"/>
    </source>
</evidence>
<evidence type="ECO:0000256" key="3">
    <source>
        <dbReference type="PROSITE-ProRule" id="PRU00023"/>
    </source>
</evidence>
<dbReference type="OrthoDB" id="10057496at2759"/>
<dbReference type="EMBL" id="LBBL01000168">
    <property type="protein sequence ID" value="KKF94319.1"/>
    <property type="molecule type" value="Genomic_DNA"/>
</dbReference>
<feature type="repeat" description="ANK" evidence="3">
    <location>
        <begin position="93"/>
        <end position="125"/>
    </location>
</feature>
<keyword evidence="5" id="KW-1185">Reference proteome</keyword>
<reference evidence="4 5" key="1">
    <citation type="submission" date="2015-04" db="EMBL/GenBank/DDBJ databases">
        <title>Genome sequence of Ceratocystis platani, a major pathogen of plane trees.</title>
        <authorList>
            <person name="Belbahri L."/>
        </authorList>
    </citation>
    <scope>NUCLEOTIDE SEQUENCE [LARGE SCALE GENOMIC DNA]</scope>
    <source>
        <strain evidence="4 5">CFO</strain>
    </source>
</reference>
<dbReference type="InterPro" id="IPR002110">
    <property type="entry name" value="Ankyrin_rpt"/>
</dbReference>
<dbReference type="InterPro" id="IPR036770">
    <property type="entry name" value="Ankyrin_rpt-contain_sf"/>
</dbReference>
<comment type="caution">
    <text evidence="4">The sequence shown here is derived from an EMBL/GenBank/DDBJ whole genome shotgun (WGS) entry which is preliminary data.</text>
</comment>
<dbReference type="SUPFAM" id="SSF48403">
    <property type="entry name" value="Ankyrin repeat"/>
    <property type="match status" value="1"/>
</dbReference>
<keyword evidence="1" id="KW-0677">Repeat</keyword>
<dbReference type="Proteomes" id="UP000034841">
    <property type="component" value="Unassembled WGS sequence"/>
</dbReference>
<keyword evidence="2 3" id="KW-0040">ANK repeat</keyword>
<dbReference type="PROSITE" id="PS50297">
    <property type="entry name" value="ANK_REP_REGION"/>
    <property type="match status" value="1"/>
</dbReference>
<evidence type="ECO:0000256" key="1">
    <source>
        <dbReference type="ARBA" id="ARBA00022737"/>
    </source>
</evidence>
<dbReference type="AlphaFoldDB" id="A0A0F8DEC7"/>
<dbReference type="PROSITE" id="PS50088">
    <property type="entry name" value="ANK_REPEAT"/>
    <property type="match status" value="1"/>
</dbReference>
<gene>
    <name evidence="4" type="primary">YAR1</name>
    <name evidence="4" type="ORF">CFO_g3313</name>
</gene>
<dbReference type="Pfam" id="PF12796">
    <property type="entry name" value="Ank_2"/>
    <property type="match status" value="1"/>
</dbReference>
<dbReference type="Pfam" id="PF00023">
    <property type="entry name" value="Ank"/>
    <property type="match status" value="1"/>
</dbReference>
<evidence type="ECO:0000256" key="2">
    <source>
        <dbReference type="ARBA" id="ARBA00023043"/>
    </source>
</evidence>
<sequence>MAPTLNEEEIDDLLYFSRTGEDNDLNEVLASLAEREKVTKAEILVAAKDESKATCLHMATGNGHLSTVKILLEAFSGRPAEEQKAYVDAANEFGNTGLHWAAMGGHLEAVQALLAANADPVLTNEKDYMPLDLANLHGKLDVVQFFMKEAGDLETGNDGGLEGATKSVTLETLEKAEESKETSANDGL</sequence>
<name>A0A0F8DEC7_CERFI</name>
<accession>A0A0F8DEC7</accession>
<dbReference type="SMART" id="SM00248">
    <property type="entry name" value="ANK"/>
    <property type="match status" value="3"/>
</dbReference>
<proteinExistence type="predicted"/>
<organism evidence="4 5">
    <name type="scientific">Ceratocystis fimbriata f. sp. platani</name>
    <dbReference type="NCBI Taxonomy" id="88771"/>
    <lineage>
        <taxon>Eukaryota</taxon>
        <taxon>Fungi</taxon>
        <taxon>Dikarya</taxon>
        <taxon>Ascomycota</taxon>
        <taxon>Pezizomycotina</taxon>
        <taxon>Sordariomycetes</taxon>
        <taxon>Hypocreomycetidae</taxon>
        <taxon>Microascales</taxon>
        <taxon>Ceratocystidaceae</taxon>
        <taxon>Ceratocystis</taxon>
    </lineage>
</organism>